<organism evidence="14 15">
    <name type="scientific">Mytilus galloprovincialis</name>
    <name type="common">Mediterranean mussel</name>
    <dbReference type="NCBI Taxonomy" id="29158"/>
    <lineage>
        <taxon>Eukaryota</taxon>
        <taxon>Metazoa</taxon>
        <taxon>Spiralia</taxon>
        <taxon>Lophotrochozoa</taxon>
        <taxon>Mollusca</taxon>
        <taxon>Bivalvia</taxon>
        <taxon>Autobranchia</taxon>
        <taxon>Pteriomorphia</taxon>
        <taxon>Mytilida</taxon>
        <taxon>Mytiloidea</taxon>
        <taxon>Mytilidae</taxon>
        <taxon>Mytilinae</taxon>
        <taxon>Mytilus</taxon>
    </lineage>
</organism>
<keyword evidence="8" id="KW-1071">Ligand-gated ion channel</keyword>
<evidence type="ECO:0000256" key="6">
    <source>
        <dbReference type="ARBA" id="ARBA00023065"/>
    </source>
</evidence>
<evidence type="ECO:0000256" key="1">
    <source>
        <dbReference type="ARBA" id="ARBA00004308"/>
    </source>
</evidence>
<reference evidence="14" key="1">
    <citation type="submission" date="2018-11" db="EMBL/GenBank/DDBJ databases">
        <authorList>
            <person name="Alioto T."/>
            <person name="Alioto T."/>
        </authorList>
    </citation>
    <scope>NUCLEOTIDE SEQUENCE</scope>
</reference>
<dbReference type="PROSITE" id="PS50119">
    <property type="entry name" value="ZF_BBOX"/>
    <property type="match status" value="2"/>
</dbReference>
<dbReference type="InterPro" id="IPR011042">
    <property type="entry name" value="6-blade_b-propeller_TolB-like"/>
</dbReference>
<dbReference type="GO" id="GO:0070588">
    <property type="term" value="P:calcium ion transmembrane transport"/>
    <property type="evidence" value="ECO:0007669"/>
    <property type="project" value="TreeGrafter"/>
</dbReference>
<evidence type="ECO:0000256" key="5">
    <source>
        <dbReference type="ARBA" id="ARBA00022989"/>
    </source>
</evidence>
<sequence>MAYSEALPKEQIPLGCQLCESEKKIEWKCNDCNLFMCDQCKDGVHFRIAKDHKLLNIKEIGEHEDSWNSFAFSKLNCQDHPNQPCSLYCKTCSNVICLKCIVKVHNGHDFVDEEEFCDKKEVLQEGQKKVQSNLSKLSCRKGKMMAPEEAENPKLLQIKQNIMDHKKNLCKIMEIYADNLVHDANQQFGTLKQEEGTKIDKEIQNMHAKNEALESIIKSRDFMKFLSDFDKLYVSLNENMLQDTSNISSLPNFVPAEFTVLNFGTLEGNLSHAKFKVTNQWTTELRNIHSIVRCLDSSLWIADNVNGLLQHVKLETDNVNLLSSFNSKVFGLVDISSCILLSTEETRLKKIDRGSSDIGDSVYSIAPLIARDVHVTKDEKVVITARSPGKAFSAKGRSVVLVNQPGKRFVKFDLFEYERYPKPLFTLPVRVASTSNGNICVVDTLEKDLRGRVVVIGQAGKVKGIYSGHDDVNSKDKPFKPQDILATPSDNILVTDWENHLIHILNHDGEFISYYNLKDIGIYYPHSLALSTSGHLYIGCTGSFIPFLKTFRGKLYKENNAFFVITNLIETPKQTIGICSEDPKVLGLTVQHPVSVLQEKYFQLEMVSFLQVLLLTGECNTTVGRCLIRAWCPVENGAAKAPEPPALLGSKDFTVFIKNNIQFPKFKVKRRNLPDNASDEFFQTCNYGSHSIDCPILRLETIVREAGENYSAMAKEGGVIEIQIQWNCNLDLSESDCVPKYIFRRLDSSDYKISKGYNFRYAKYYKENDVEYRTLFKAFGIKFILSVTGEAGKFNLEPFLINVGSGLAILGMATVICDIVVLYFLKARNLYKDKKYLQVVGDDAYKPIGVDRKPLLAEESGAPIHNDRPHSNTNNFTKYRSLDSD</sequence>
<dbReference type="Pfam" id="PF00643">
    <property type="entry name" value="zf-B_box"/>
    <property type="match status" value="1"/>
</dbReference>
<evidence type="ECO:0000313" key="14">
    <source>
        <dbReference type="EMBL" id="VDI51646.1"/>
    </source>
</evidence>
<dbReference type="GO" id="GO:0012505">
    <property type="term" value="C:endomembrane system"/>
    <property type="evidence" value="ECO:0007669"/>
    <property type="project" value="UniProtKB-SubCell"/>
</dbReference>
<dbReference type="InterPro" id="IPR000315">
    <property type="entry name" value="Znf_B-box"/>
</dbReference>
<accession>A0A8B6FNM2</accession>
<protein>
    <submittedName>
        <fullName evidence="14">P2X purinoceptor 4</fullName>
    </submittedName>
</protein>
<keyword evidence="15" id="KW-1185">Reference proteome</keyword>
<dbReference type="NCBIfam" id="TIGR00863">
    <property type="entry name" value="P2X"/>
    <property type="match status" value="1"/>
</dbReference>
<dbReference type="GO" id="GO:0004931">
    <property type="term" value="F:extracellularly ATP-gated monoatomic cation channel activity"/>
    <property type="evidence" value="ECO:0007669"/>
    <property type="project" value="InterPro"/>
</dbReference>
<keyword evidence="4 12" id="KW-0812">Transmembrane</keyword>
<dbReference type="GO" id="GO:0008270">
    <property type="term" value="F:zinc ion binding"/>
    <property type="evidence" value="ECO:0007669"/>
    <property type="project" value="UniProtKB-KW"/>
</dbReference>
<feature type="transmembrane region" description="Helical" evidence="12">
    <location>
        <begin position="799"/>
        <end position="825"/>
    </location>
</feature>
<dbReference type="Gene3D" id="3.30.160.60">
    <property type="entry name" value="Classic Zinc Finger"/>
    <property type="match status" value="1"/>
</dbReference>
<evidence type="ECO:0000256" key="3">
    <source>
        <dbReference type="ARBA" id="ARBA00022448"/>
    </source>
</evidence>
<dbReference type="Gene3D" id="1.10.287.940">
    <property type="entry name" value="atp-gated p2x4 ion channel"/>
    <property type="match status" value="1"/>
</dbReference>
<keyword evidence="9" id="KW-0407">Ion channel</keyword>
<dbReference type="AlphaFoldDB" id="A0A8B6FNM2"/>
<evidence type="ECO:0000256" key="2">
    <source>
        <dbReference type="ARBA" id="ARBA00009848"/>
    </source>
</evidence>
<feature type="region of interest" description="Disordered" evidence="11">
    <location>
        <begin position="861"/>
        <end position="885"/>
    </location>
</feature>
<dbReference type="Pfam" id="PF00864">
    <property type="entry name" value="P2X_receptor"/>
    <property type="match status" value="1"/>
</dbReference>
<dbReference type="Gene3D" id="2.120.10.30">
    <property type="entry name" value="TolB, C-terminal domain"/>
    <property type="match status" value="1"/>
</dbReference>
<dbReference type="GO" id="GO:0005886">
    <property type="term" value="C:plasma membrane"/>
    <property type="evidence" value="ECO:0007669"/>
    <property type="project" value="InterPro"/>
</dbReference>
<keyword evidence="3" id="KW-0813">Transport</keyword>
<evidence type="ECO:0000256" key="8">
    <source>
        <dbReference type="ARBA" id="ARBA00023286"/>
    </source>
</evidence>
<evidence type="ECO:0000256" key="11">
    <source>
        <dbReference type="SAM" id="MobiDB-lite"/>
    </source>
</evidence>
<proteinExistence type="inferred from homology"/>
<dbReference type="SUPFAM" id="SSF57845">
    <property type="entry name" value="B-box zinc-binding domain"/>
    <property type="match status" value="1"/>
</dbReference>
<evidence type="ECO:0000256" key="10">
    <source>
        <dbReference type="PROSITE-ProRule" id="PRU00024"/>
    </source>
</evidence>
<feature type="domain" description="B box-type" evidence="13">
    <location>
        <begin position="72"/>
        <end position="113"/>
    </location>
</feature>
<evidence type="ECO:0000259" key="13">
    <source>
        <dbReference type="PROSITE" id="PS50119"/>
    </source>
</evidence>
<dbReference type="InterPro" id="IPR027309">
    <property type="entry name" value="P2X_extracellular_dom_sf"/>
</dbReference>
<name>A0A8B6FNM2_MYTGA</name>
<keyword evidence="10" id="KW-0863">Zinc-finger</keyword>
<dbReference type="Proteomes" id="UP000596742">
    <property type="component" value="Unassembled WGS sequence"/>
</dbReference>
<dbReference type="PANTHER" id="PTHR10125:SF31">
    <property type="entry name" value="P2X RECEPTOR E"/>
    <property type="match status" value="1"/>
</dbReference>
<evidence type="ECO:0000256" key="4">
    <source>
        <dbReference type="ARBA" id="ARBA00022692"/>
    </source>
</evidence>
<dbReference type="GO" id="GO:0001614">
    <property type="term" value="F:purinergic nucleotide receptor activity"/>
    <property type="evidence" value="ECO:0007669"/>
    <property type="project" value="InterPro"/>
</dbReference>
<dbReference type="SMART" id="SM00336">
    <property type="entry name" value="BBOX"/>
    <property type="match status" value="2"/>
</dbReference>
<keyword evidence="7 12" id="KW-0472">Membrane</keyword>
<evidence type="ECO:0000256" key="12">
    <source>
        <dbReference type="SAM" id="Phobius"/>
    </source>
</evidence>
<dbReference type="CDD" id="cd19757">
    <property type="entry name" value="Bbox1"/>
    <property type="match status" value="1"/>
</dbReference>
<dbReference type="InterPro" id="IPR001429">
    <property type="entry name" value="P2X_purnocptor"/>
</dbReference>
<gene>
    <name evidence="14" type="ORF">MGAL_10B001198</name>
</gene>
<dbReference type="InterPro" id="IPR059116">
    <property type="entry name" value="P2X_receptor"/>
</dbReference>
<comment type="subcellular location">
    <subcellularLocation>
        <location evidence="1">Endomembrane system</location>
    </subcellularLocation>
</comment>
<feature type="domain" description="B box-type" evidence="13">
    <location>
        <begin position="16"/>
        <end position="57"/>
    </location>
</feature>
<dbReference type="PRINTS" id="PR01307">
    <property type="entry name" value="P2XRECEPTOR"/>
</dbReference>
<keyword evidence="10" id="KW-0862">Zinc</keyword>
<evidence type="ECO:0000256" key="7">
    <source>
        <dbReference type="ARBA" id="ARBA00023136"/>
    </source>
</evidence>
<dbReference type="EMBL" id="UYJE01007080">
    <property type="protein sequence ID" value="VDI51646.1"/>
    <property type="molecule type" value="Genomic_DNA"/>
</dbReference>
<dbReference type="GO" id="GO:0098794">
    <property type="term" value="C:postsynapse"/>
    <property type="evidence" value="ECO:0007669"/>
    <property type="project" value="GOC"/>
</dbReference>
<evidence type="ECO:0000256" key="9">
    <source>
        <dbReference type="ARBA" id="ARBA00023303"/>
    </source>
</evidence>
<dbReference type="SUPFAM" id="SSF63829">
    <property type="entry name" value="Calcium-dependent phosphotriesterase"/>
    <property type="match status" value="1"/>
</dbReference>
<dbReference type="GO" id="GO:0033198">
    <property type="term" value="P:response to ATP"/>
    <property type="evidence" value="ECO:0007669"/>
    <property type="project" value="InterPro"/>
</dbReference>
<comment type="similarity">
    <text evidence="2">Belongs to the P2X receptor family.</text>
</comment>
<keyword evidence="5 12" id="KW-1133">Transmembrane helix</keyword>
<evidence type="ECO:0000313" key="15">
    <source>
        <dbReference type="Proteomes" id="UP000596742"/>
    </source>
</evidence>
<dbReference type="Gene3D" id="2.60.490.10">
    <property type="entry name" value="atp-gated p2x4 ion channel domain"/>
    <property type="match status" value="1"/>
</dbReference>
<dbReference type="PANTHER" id="PTHR10125">
    <property type="entry name" value="P2X PURINOCEPTOR"/>
    <property type="match status" value="1"/>
</dbReference>
<keyword evidence="6" id="KW-0406">Ion transport</keyword>
<keyword evidence="10" id="KW-0479">Metal-binding</keyword>
<dbReference type="OrthoDB" id="494673at2759"/>
<comment type="caution">
    <text evidence="14">The sequence shown here is derived from an EMBL/GenBank/DDBJ whole genome shotgun (WGS) entry which is preliminary data.</text>
</comment>